<accession>A0A923SHV8</accession>
<reference evidence="1 2" key="1">
    <citation type="submission" date="2020-08" db="EMBL/GenBank/DDBJ databases">
        <title>Description of novel Flavobacterium F-392 isolate.</title>
        <authorList>
            <person name="Saticioglu I.B."/>
            <person name="Duman M."/>
            <person name="Altun S."/>
        </authorList>
    </citation>
    <scope>NUCLEOTIDE SEQUENCE [LARGE SCALE GENOMIC DNA]</scope>
    <source>
        <strain evidence="1 2">F-392</strain>
    </source>
</reference>
<keyword evidence="2" id="KW-1185">Reference proteome</keyword>
<dbReference type="Proteomes" id="UP000641454">
    <property type="component" value="Unassembled WGS sequence"/>
</dbReference>
<gene>
    <name evidence="1" type="ORF">H8R25_16845</name>
</gene>
<dbReference type="EMBL" id="JACRUL010000071">
    <property type="protein sequence ID" value="MBC5846089.1"/>
    <property type="molecule type" value="Genomic_DNA"/>
</dbReference>
<sequence length="103" mass="11749">MKPIYHYATVTESLNNLSKMGYEYDYNIHQDEIKDQPHHFEIDHVYRYEGNSDPSDQAVVYGISSKNGIKGVYVAGFSANSDTNVTQILDKLCMGDHDQQCKI</sequence>
<evidence type="ECO:0008006" key="3">
    <source>
        <dbReference type="Google" id="ProtNLM"/>
    </source>
</evidence>
<dbReference type="AlphaFoldDB" id="A0A923SHV8"/>
<organism evidence="1 2">
    <name type="scientific">Flavobacterium muglaense</name>
    <dbReference type="NCBI Taxonomy" id="2764716"/>
    <lineage>
        <taxon>Bacteria</taxon>
        <taxon>Pseudomonadati</taxon>
        <taxon>Bacteroidota</taxon>
        <taxon>Flavobacteriia</taxon>
        <taxon>Flavobacteriales</taxon>
        <taxon>Flavobacteriaceae</taxon>
        <taxon>Flavobacterium</taxon>
    </lineage>
</organism>
<comment type="caution">
    <text evidence="1">The sequence shown here is derived from an EMBL/GenBank/DDBJ whole genome shotgun (WGS) entry which is preliminary data.</text>
</comment>
<name>A0A923SHV8_9FLAO</name>
<evidence type="ECO:0000313" key="2">
    <source>
        <dbReference type="Proteomes" id="UP000641454"/>
    </source>
</evidence>
<evidence type="ECO:0000313" key="1">
    <source>
        <dbReference type="EMBL" id="MBC5846089.1"/>
    </source>
</evidence>
<proteinExistence type="predicted"/>
<protein>
    <recommendedName>
        <fullName evidence="3">Phosphoribosylpyrophosphate synthetase</fullName>
    </recommendedName>
</protein>